<reference evidence="1" key="1">
    <citation type="submission" date="2020-05" db="EMBL/GenBank/DDBJ databases">
        <authorList>
            <person name="Chiriac C."/>
            <person name="Salcher M."/>
            <person name="Ghai R."/>
            <person name="Kavagutti S V."/>
        </authorList>
    </citation>
    <scope>NUCLEOTIDE SEQUENCE</scope>
</reference>
<accession>A0A6J7WB29</accession>
<proteinExistence type="predicted"/>
<protein>
    <submittedName>
        <fullName evidence="1">Uncharacterized protein</fullName>
    </submittedName>
</protein>
<name>A0A6J7WB29_9CAUD</name>
<sequence>MSKTKTATIRINHIFGTKNSFCADVMYSGKVLRSFDGQVPQDLCNSSRTWAHNQGFTLCKVIFG</sequence>
<gene>
    <name evidence="1" type="ORF">UFOVP176_28</name>
</gene>
<dbReference type="EMBL" id="LR798224">
    <property type="protein sequence ID" value="CAB5194704.1"/>
    <property type="molecule type" value="Genomic_DNA"/>
</dbReference>
<organism evidence="1">
    <name type="scientific">uncultured Caudovirales phage</name>
    <dbReference type="NCBI Taxonomy" id="2100421"/>
    <lineage>
        <taxon>Viruses</taxon>
        <taxon>Duplodnaviria</taxon>
        <taxon>Heunggongvirae</taxon>
        <taxon>Uroviricota</taxon>
        <taxon>Caudoviricetes</taxon>
        <taxon>Peduoviridae</taxon>
        <taxon>Maltschvirus</taxon>
        <taxon>Maltschvirus maltsch</taxon>
    </lineage>
</organism>
<evidence type="ECO:0000313" key="1">
    <source>
        <dbReference type="EMBL" id="CAB5194704.1"/>
    </source>
</evidence>